<evidence type="ECO:0000313" key="14">
    <source>
        <dbReference type="Proteomes" id="UP000183859"/>
    </source>
</evidence>
<dbReference type="GO" id="GO:0036374">
    <property type="term" value="F:glutathione hydrolase activity"/>
    <property type="evidence" value="ECO:0007669"/>
    <property type="project" value="UniProtKB-UniRule"/>
</dbReference>
<protein>
    <recommendedName>
        <fullName evidence="11">Glutathione hydrolase proenzyme</fullName>
        <ecNumber evidence="11">2.3.2.2</ecNumber>
        <ecNumber evidence="11">3.4.19.13</ecNumber>
    </recommendedName>
    <component>
        <recommendedName>
            <fullName evidence="11">Glutathione hydrolase large chain</fullName>
        </recommendedName>
    </component>
    <component>
        <recommendedName>
            <fullName evidence="11">Glutathione hydrolase small chain</fullName>
        </recommendedName>
    </component>
</protein>
<dbReference type="GO" id="GO:0103068">
    <property type="term" value="F:leukotriene C4 gamma-glutamyl transferase activity"/>
    <property type="evidence" value="ECO:0007669"/>
    <property type="project" value="UniProtKB-EC"/>
</dbReference>
<dbReference type="EC" id="3.4.19.13" evidence="11"/>
<keyword evidence="6 11" id="KW-0865">Zymogen</keyword>
<keyword evidence="7 11" id="KW-0012">Acyltransferase</keyword>
<comment type="catalytic activity">
    <reaction evidence="1 11">
        <text>an S-substituted glutathione + H2O = an S-substituted L-cysteinylglycine + L-glutamate</text>
        <dbReference type="Rhea" id="RHEA:59468"/>
        <dbReference type="ChEBI" id="CHEBI:15377"/>
        <dbReference type="ChEBI" id="CHEBI:29985"/>
        <dbReference type="ChEBI" id="CHEBI:90779"/>
        <dbReference type="ChEBI" id="CHEBI:143103"/>
        <dbReference type="EC" id="3.4.19.13"/>
    </reaction>
</comment>
<comment type="similarity">
    <text evidence="3 11">Belongs to the gamma-glutamyltransferase family.</text>
</comment>
<dbReference type="InterPro" id="IPR000101">
    <property type="entry name" value="GGT_peptidase"/>
</dbReference>
<feature type="binding site" evidence="10">
    <location>
        <position position="504"/>
    </location>
    <ligand>
        <name>L-glutamate</name>
        <dbReference type="ChEBI" id="CHEBI:29985"/>
    </ligand>
</feature>
<evidence type="ECO:0000256" key="2">
    <source>
        <dbReference type="ARBA" id="ARBA00001089"/>
    </source>
</evidence>
<comment type="subunit">
    <text evidence="11">This enzyme consists of two polypeptide chains, which are synthesized in precursor form from a single polypeptide.</text>
</comment>
<feature type="binding site" evidence="10">
    <location>
        <begin position="482"/>
        <end position="483"/>
    </location>
    <ligand>
        <name>L-glutamate</name>
        <dbReference type="ChEBI" id="CHEBI:29985"/>
    </ligand>
</feature>
<dbReference type="PANTHER" id="PTHR43199">
    <property type="entry name" value="GLUTATHIONE HYDROLASE"/>
    <property type="match status" value="1"/>
</dbReference>
<evidence type="ECO:0000256" key="8">
    <source>
        <dbReference type="ARBA" id="ARBA00047417"/>
    </source>
</evidence>
<evidence type="ECO:0000256" key="5">
    <source>
        <dbReference type="ARBA" id="ARBA00022801"/>
    </source>
</evidence>
<evidence type="ECO:0000256" key="7">
    <source>
        <dbReference type="ARBA" id="ARBA00023315"/>
    </source>
</evidence>
<comment type="pathway">
    <text evidence="11">Sulfur metabolism; glutathione metabolism.</text>
</comment>
<dbReference type="SUPFAM" id="SSF56235">
    <property type="entry name" value="N-terminal nucleophile aminohydrolases (Ntn hydrolases)"/>
    <property type="match status" value="1"/>
</dbReference>
<dbReference type="GO" id="GO:0006751">
    <property type="term" value="P:glutathione catabolic process"/>
    <property type="evidence" value="ECO:0007669"/>
    <property type="project" value="UniProtKB-UniRule"/>
</dbReference>
<dbReference type="EMBL" id="CP016364">
    <property type="protein sequence ID" value="APG46116.1"/>
    <property type="molecule type" value="Genomic_DNA"/>
</dbReference>
<organism evidence="13 14">
    <name type="scientific">Phaeobacter porticola</name>
    <dbReference type="NCBI Taxonomy" id="1844006"/>
    <lineage>
        <taxon>Bacteria</taxon>
        <taxon>Pseudomonadati</taxon>
        <taxon>Pseudomonadota</taxon>
        <taxon>Alphaproteobacteria</taxon>
        <taxon>Rhodobacterales</taxon>
        <taxon>Roseobacteraceae</taxon>
        <taxon>Phaeobacter</taxon>
    </lineage>
</organism>
<name>A0A1L3I1X5_9RHOB</name>
<dbReference type="PRINTS" id="PR01210">
    <property type="entry name" value="GGTRANSPTASE"/>
</dbReference>
<accession>A0A1L3I1X5</accession>
<dbReference type="GO" id="GO:0006750">
    <property type="term" value="P:glutathione biosynthetic process"/>
    <property type="evidence" value="ECO:0007669"/>
    <property type="project" value="UniProtKB-KW"/>
</dbReference>
<dbReference type="Proteomes" id="UP000183859">
    <property type="component" value="Chromosome"/>
</dbReference>
<dbReference type="InterPro" id="IPR051792">
    <property type="entry name" value="GGT_bact"/>
</dbReference>
<sequence precursor="true">MKHLFWAGILLAATPAWAQEAADAVAPEGAAETADAGFAAISEEVAAAIEAKEEGTPVEADNWMVAAANPHAVSAGAEVLRAGGTAADAMVAVQTVLGLVEPQSSGLGGGAFLVWYDAATGEVTTLDGRETAPLAATPTLFQDDSGEPLKFYDAVVGGRSIGTPGTPALLEAAHRRWGRAAWPGLFTAAIDLAEDGFAVSPRLAGLIEKDADRLSRWSDTADYFLPGGTPLAVGSTLKNPAYADTLRRLAAEGARGFYSGPVAEAITSAVRGAEGNPGVLSAMDLALYQVKERPAVCVAYRAFEACGMGPPSSGALTVGQILGMLGNYDLAELGADNPDAWRLIGDASRLAFADRGRYMADSDFVPMPTQGLVAQDYLATRATLLSGDDALPAVNAGAPEFDHALLLADDESIELPSTSHISVVDQYGNVLSMTTTIENGFGSRLMAAGFLLNNELTDFSFRSHREGVPIANRLEPGKRPRSSMAPTIVLKDGEPVLAVGSPGGSRIIGYVAKTIIAWADWGMDVQQAVALPHAVNRFGTYDVEAGTSAEDMTQPLTDMGFEVNARDLTSGLHLIEIGDGLKGGADPRREGIALGE</sequence>
<dbReference type="KEGG" id="php:PhaeoP97_00678"/>
<dbReference type="EC" id="2.3.2.2" evidence="11"/>
<keyword evidence="12" id="KW-0732">Signal</keyword>
<evidence type="ECO:0000256" key="10">
    <source>
        <dbReference type="PIRSR" id="PIRSR600101-2"/>
    </source>
</evidence>
<feature type="chain" id="PRO_5012385634" description="Glutathione hydrolase proenzyme" evidence="12">
    <location>
        <begin position="19"/>
        <end position="596"/>
    </location>
</feature>
<evidence type="ECO:0000256" key="4">
    <source>
        <dbReference type="ARBA" id="ARBA00022679"/>
    </source>
</evidence>
<evidence type="ECO:0000256" key="12">
    <source>
        <dbReference type="SAM" id="SignalP"/>
    </source>
</evidence>
<evidence type="ECO:0000256" key="1">
    <source>
        <dbReference type="ARBA" id="ARBA00001049"/>
    </source>
</evidence>
<feature type="binding site" evidence="10">
    <location>
        <position position="129"/>
    </location>
    <ligand>
        <name>L-glutamate</name>
        <dbReference type="ChEBI" id="CHEBI:29985"/>
    </ligand>
</feature>
<dbReference type="NCBIfam" id="TIGR00066">
    <property type="entry name" value="g_glut_trans"/>
    <property type="match status" value="1"/>
</dbReference>
<dbReference type="OrthoDB" id="9781342at2"/>
<dbReference type="Gene3D" id="1.10.246.130">
    <property type="match status" value="1"/>
</dbReference>
<dbReference type="InterPro" id="IPR029055">
    <property type="entry name" value="Ntn_hydrolases_N"/>
</dbReference>
<dbReference type="UniPathway" id="UPA00204"/>
<dbReference type="Gene3D" id="3.60.20.40">
    <property type="match status" value="1"/>
</dbReference>
<keyword evidence="11" id="KW-0317">Glutathione biosynthesis</keyword>
<feature type="active site" description="Nucleophile" evidence="9">
    <location>
        <position position="418"/>
    </location>
</feature>
<dbReference type="InterPro" id="IPR043137">
    <property type="entry name" value="GGT_ssub_C"/>
</dbReference>
<proteinExistence type="inferred from homology"/>
<evidence type="ECO:0000256" key="3">
    <source>
        <dbReference type="ARBA" id="ARBA00009381"/>
    </source>
</evidence>
<reference evidence="14" key="1">
    <citation type="submission" date="2016-07" db="EMBL/GenBank/DDBJ databases">
        <title>Phaeobacter portensis sp. nov., a tropodithietic acid producing bacterium isolated from a German harbor.</title>
        <authorList>
            <person name="Freese H.M."/>
            <person name="Bunk B."/>
            <person name="Breider S."/>
            <person name="Brinkhoff T."/>
        </authorList>
    </citation>
    <scope>NUCLEOTIDE SEQUENCE [LARGE SCALE GENOMIC DNA]</scope>
    <source>
        <strain evidence="14">P97</strain>
    </source>
</reference>
<comment type="catalytic activity">
    <reaction evidence="8 11">
        <text>an N-terminal (5-L-glutamyl)-[peptide] + an alpha-amino acid = 5-L-glutamyl amino acid + an N-terminal L-alpha-aminoacyl-[peptide]</text>
        <dbReference type="Rhea" id="RHEA:23904"/>
        <dbReference type="Rhea" id="RHEA-COMP:9780"/>
        <dbReference type="Rhea" id="RHEA-COMP:9795"/>
        <dbReference type="ChEBI" id="CHEBI:77644"/>
        <dbReference type="ChEBI" id="CHEBI:78597"/>
        <dbReference type="ChEBI" id="CHEBI:78599"/>
        <dbReference type="ChEBI" id="CHEBI:78608"/>
        <dbReference type="EC" id="2.3.2.2"/>
    </reaction>
</comment>
<keyword evidence="4 11" id="KW-0808">Transferase</keyword>
<comment type="PTM">
    <text evidence="11">Cleaved by autocatalysis into a large and a small subunit.</text>
</comment>
<dbReference type="RefSeq" id="WP_072503872.1">
    <property type="nucleotide sequence ID" value="NZ_CP016364.1"/>
</dbReference>
<feature type="binding site" evidence="10">
    <location>
        <position position="458"/>
    </location>
    <ligand>
        <name>L-glutamate</name>
        <dbReference type="ChEBI" id="CHEBI:29985"/>
    </ligand>
</feature>
<dbReference type="PANTHER" id="PTHR43199:SF1">
    <property type="entry name" value="GLUTATHIONE HYDROLASE PROENZYME"/>
    <property type="match status" value="1"/>
</dbReference>
<feature type="signal peptide" evidence="12">
    <location>
        <begin position="1"/>
        <end position="18"/>
    </location>
</feature>
<dbReference type="Pfam" id="PF01019">
    <property type="entry name" value="G_glu_transpept"/>
    <property type="match status" value="1"/>
</dbReference>
<evidence type="ECO:0000313" key="13">
    <source>
        <dbReference type="EMBL" id="APG46116.1"/>
    </source>
</evidence>
<evidence type="ECO:0000256" key="6">
    <source>
        <dbReference type="ARBA" id="ARBA00023145"/>
    </source>
</evidence>
<dbReference type="InterPro" id="IPR043138">
    <property type="entry name" value="GGT_lsub"/>
</dbReference>
<gene>
    <name evidence="13" type="primary">ggt</name>
    <name evidence="13" type="ORF">PhaeoP97_00678</name>
</gene>
<evidence type="ECO:0000256" key="11">
    <source>
        <dbReference type="RuleBase" id="RU368036"/>
    </source>
</evidence>
<evidence type="ECO:0000256" key="9">
    <source>
        <dbReference type="PIRSR" id="PIRSR600101-1"/>
    </source>
</evidence>
<keyword evidence="5 11" id="KW-0378">Hydrolase</keyword>
<dbReference type="AlphaFoldDB" id="A0A1L3I1X5"/>
<dbReference type="STRING" id="1844006.PhaeoP97_00678"/>
<comment type="catalytic activity">
    <reaction evidence="2 11">
        <text>glutathione + H2O = L-cysteinylglycine + L-glutamate</text>
        <dbReference type="Rhea" id="RHEA:28807"/>
        <dbReference type="ChEBI" id="CHEBI:15377"/>
        <dbReference type="ChEBI" id="CHEBI:29985"/>
        <dbReference type="ChEBI" id="CHEBI:57925"/>
        <dbReference type="ChEBI" id="CHEBI:61694"/>
        <dbReference type="EC" id="3.4.19.13"/>
    </reaction>
</comment>
<keyword evidence="14" id="KW-1185">Reference proteome</keyword>